<evidence type="ECO:0000256" key="1">
    <source>
        <dbReference type="ARBA" id="ARBA00023125"/>
    </source>
</evidence>
<feature type="compositionally biased region" description="Gly residues" evidence="3">
    <location>
        <begin position="179"/>
        <end position="189"/>
    </location>
</feature>
<proteinExistence type="predicted"/>
<evidence type="ECO:0000256" key="2">
    <source>
        <dbReference type="PROSITE-ProRule" id="PRU00335"/>
    </source>
</evidence>
<dbReference type="SUPFAM" id="SSF46689">
    <property type="entry name" value="Homeodomain-like"/>
    <property type="match status" value="1"/>
</dbReference>
<feature type="DNA-binding region" description="H-T-H motif" evidence="2">
    <location>
        <begin position="31"/>
        <end position="50"/>
    </location>
</feature>
<evidence type="ECO:0000259" key="4">
    <source>
        <dbReference type="PROSITE" id="PS50977"/>
    </source>
</evidence>
<dbReference type="PROSITE" id="PS50977">
    <property type="entry name" value="HTH_TETR_2"/>
    <property type="match status" value="1"/>
</dbReference>
<dbReference type="EMBL" id="JALKFT010000050">
    <property type="protein sequence ID" value="MCK9878881.1"/>
    <property type="molecule type" value="Genomic_DNA"/>
</dbReference>
<protein>
    <submittedName>
        <fullName evidence="5">TetR/AcrR family transcriptional regulator</fullName>
    </submittedName>
</protein>
<dbReference type="InterPro" id="IPR009057">
    <property type="entry name" value="Homeodomain-like_sf"/>
</dbReference>
<sequence>MGRPKSPLVDRREAIVKALDIIDAEGLAALNLRRLGTELGVSGAALYHHFTDKDEILRGVVSMVLSQAVLPQDTTRSWEEILVESTTSFRHVLVSHPNAAPLLAPGSLPTSYSGNTAREHMVGRMLTGGVPDHLCYPIIESAEILAFGSALMNPNRLPVATRLGLDSPRATEPGAASGSDGGATTGVGPTGIDRTRNLRRVIEATGRSVDQTFDLQLAALMRGWKALIEQEARDQP</sequence>
<feature type="domain" description="HTH tetR-type" evidence="4">
    <location>
        <begin position="8"/>
        <end position="68"/>
    </location>
</feature>
<dbReference type="InterPro" id="IPR001647">
    <property type="entry name" value="HTH_TetR"/>
</dbReference>
<comment type="caution">
    <text evidence="5">The sequence shown here is derived from an EMBL/GenBank/DDBJ whole genome shotgun (WGS) entry which is preliminary data.</text>
</comment>
<dbReference type="Proteomes" id="UP001201873">
    <property type="component" value="Unassembled WGS sequence"/>
</dbReference>
<gene>
    <name evidence="5" type="ORF">MXD59_24495</name>
</gene>
<feature type="region of interest" description="Disordered" evidence="3">
    <location>
        <begin position="165"/>
        <end position="194"/>
    </location>
</feature>
<accession>A0ABT0K505</accession>
<keyword evidence="6" id="KW-1185">Reference proteome</keyword>
<keyword evidence="1 2" id="KW-0238">DNA-binding</keyword>
<dbReference type="Pfam" id="PF00440">
    <property type="entry name" value="TetR_N"/>
    <property type="match status" value="1"/>
</dbReference>
<dbReference type="Gene3D" id="1.10.357.10">
    <property type="entry name" value="Tetracycline Repressor, domain 2"/>
    <property type="match status" value="1"/>
</dbReference>
<organism evidence="5 6">
    <name type="scientific">Frankia umida</name>
    <dbReference type="NCBI Taxonomy" id="573489"/>
    <lineage>
        <taxon>Bacteria</taxon>
        <taxon>Bacillati</taxon>
        <taxon>Actinomycetota</taxon>
        <taxon>Actinomycetes</taxon>
        <taxon>Frankiales</taxon>
        <taxon>Frankiaceae</taxon>
        <taxon>Frankia</taxon>
    </lineage>
</organism>
<dbReference type="SUPFAM" id="SSF48498">
    <property type="entry name" value="Tetracyclin repressor-like, C-terminal domain"/>
    <property type="match status" value="1"/>
</dbReference>
<reference evidence="5 6" key="1">
    <citation type="submission" date="2022-04" db="EMBL/GenBank/DDBJ databases">
        <title>Genome diversity in the genus Frankia.</title>
        <authorList>
            <person name="Carlos-Shanley C."/>
            <person name="Hahn D."/>
        </authorList>
    </citation>
    <scope>NUCLEOTIDE SEQUENCE [LARGE SCALE GENOMIC DNA]</scope>
    <source>
        <strain evidence="5 6">Ag45/Mut15</strain>
    </source>
</reference>
<name>A0ABT0K505_9ACTN</name>
<dbReference type="RefSeq" id="WP_248814586.1">
    <property type="nucleotide sequence ID" value="NZ_JALKFT010000050.1"/>
</dbReference>
<evidence type="ECO:0000313" key="6">
    <source>
        <dbReference type="Proteomes" id="UP001201873"/>
    </source>
</evidence>
<evidence type="ECO:0000256" key="3">
    <source>
        <dbReference type="SAM" id="MobiDB-lite"/>
    </source>
</evidence>
<evidence type="ECO:0000313" key="5">
    <source>
        <dbReference type="EMBL" id="MCK9878881.1"/>
    </source>
</evidence>
<dbReference type="InterPro" id="IPR036271">
    <property type="entry name" value="Tet_transcr_reg_TetR-rel_C_sf"/>
</dbReference>